<dbReference type="Gene3D" id="1.10.3210.10">
    <property type="entry name" value="Hypothetical protein af1432"/>
    <property type="match status" value="1"/>
</dbReference>
<dbReference type="Proteomes" id="UP001240697">
    <property type="component" value="Chromosome"/>
</dbReference>
<gene>
    <name evidence="3" type="ORF">QMY55_21950</name>
</gene>
<reference evidence="3 4" key="1">
    <citation type="submission" date="2023-05" db="EMBL/GenBank/DDBJ databases">
        <authorList>
            <person name="Yin Y."/>
            <person name="Lu Z."/>
        </authorList>
    </citation>
    <scope>NUCLEOTIDE SEQUENCE [LARGE SCALE GENOMIC DNA]</scope>
    <source>
        <strain evidence="3 4">ZM22</strain>
    </source>
</reference>
<dbReference type="PANTHER" id="PTHR43155:SF2">
    <property type="entry name" value="CYCLIC DI-GMP PHOSPHODIESTERASE PA4108"/>
    <property type="match status" value="1"/>
</dbReference>
<dbReference type="RefSeq" id="WP_283486218.1">
    <property type="nucleotide sequence ID" value="NZ_CP125947.1"/>
</dbReference>
<evidence type="ECO:0000256" key="1">
    <source>
        <dbReference type="SAM" id="MobiDB-lite"/>
    </source>
</evidence>
<evidence type="ECO:0000259" key="2">
    <source>
        <dbReference type="PROSITE" id="PS51832"/>
    </source>
</evidence>
<dbReference type="SUPFAM" id="SSF109604">
    <property type="entry name" value="HD-domain/PDEase-like"/>
    <property type="match status" value="1"/>
</dbReference>
<dbReference type="EC" id="3.1.4.-" evidence="3"/>
<feature type="compositionally biased region" description="Low complexity" evidence="1">
    <location>
        <begin position="71"/>
        <end position="81"/>
    </location>
</feature>
<feature type="domain" description="HD-GYP" evidence="2">
    <location>
        <begin position="134"/>
        <end position="331"/>
    </location>
</feature>
<dbReference type="SMART" id="SM00471">
    <property type="entry name" value="HDc"/>
    <property type="match status" value="1"/>
</dbReference>
<dbReference type="Pfam" id="PF13487">
    <property type="entry name" value="HD_5"/>
    <property type="match status" value="1"/>
</dbReference>
<dbReference type="NCBIfam" id="TIGR00277">
    <property type="entry name" value="HDIG"/>
    <property type="match status" value="1"/>
</dbReference>
<keyword evidence="3" id="KW-0378">Hydrolase</keyword>
<keyword evidence="4" id="KW-1185">Reference proteome</keyword>
<dbReference type="InterPro" id="IPR003607">
    <property type="entry name" value="HD/PDEase_dom"/>
</dbReference>
<dbReference type="GO" id="GO:0016787">
    <property type="term" value="F:hydrolase activity"/>
    <property type="evidence" value="ECO:0007669"/>
    <property type="project" value="UniProtKB-KW"/>
</dbReference>
<feature type="region of interest" description="Disordered" evidence="1">
    <location>
        <begin position="62"/>
        <end position="81"/>
    </location>
</feature>
<evidence type="ECO:0000313" key="4">
    <source>
        <dbReference type="Proteomes" id="UP001240697"/>
    </source>
</evidence>
<sequence length="402" mass="45110">MLQLIRVEQATVGMFVHELCSPWMKHPFWRPRFPINSEQDLERLRATAIEYLWIDASKGVKATSPEPESQPTEAAHAPAPAVAPLTPPTPLSQELARAAQICARTGRVLQSMFSDVRLGRPIKLDNANQLVQQMHASIQRNPHALISLARIKSADNYTYLHSMAVCTLMMALAQRMQMNEDEVRLAGLAGLLHDVGKCRIPLRILNKPGALTPEEWRIMQDHSLLGAQLLRPLDVPEPVLNACLQHHEKMDGTGYPGRLKAEQIHELSRMTAICDIYDAVTSDRPYKKGWPPAQALHRMAQWCGSHLDKAIFEQFVQTVGIYPIGSLVRLSTEQLAVVIDATSQNLLSPLVRVFYCITSGQHLAPTEMDLQQGEVRIISREDPQDWQLGDIDALWQPCSQRT</sequence>
<dbReference type="InterPro" id="IPR037522">
    <property type="entry name" value="HD_GYP_dom"/>
</dbReference>
<dbReference type="EMBL" id="CP125947">
    <property type="protein sequence ID" value="WHS65117.1"/>
    <property type="molecule type" value="Genomic_DNA"/>
</dbReference>
<dbReference type="InterPro" id="IPR021812">
    <property type="entry name" value="DUF3391"/>
</dbReference>
<proteinExistence type="predicted"/>
<name>A0ABY8SPX2_9BURK</name>
<dbReference type="PROSITE" id="PS51832">
    <property type="entry name" value="HD_GYP"/>
    <property type="match status" value="1"/>
</dbReference>
<evidence type="ECO:0000313" key="3">
    <source>
        <dbReference type="EMBL" id="WHS65117.1"/>
    </source>
</evidence>
<dbReference type="InterPro" id="IPR006675">
    <property type="entry name" value="HDIG_dom"/>
</dbReference>
<protein>
    <submittedName>
        <fullName evidence="3">HD-GYP domain-containing protein</fullName>
        <ecNumber evidence="3">3.1.4.-</ecNumber>
    </submittedName>
</protein>
<organism evidence="3 4">
    <name type="scientific">Comamonas resistens</name>
    <dbReference type="NCBI Taxonomy" id="3046670"/>
    <lineage>
        <taxon>Bacteria</taxon>
        <taxon>Pseudomonadati</taxon>
        <taxon>Pseudomonadota</taxon>
        <taxon>Betaproteobacteria</taxon>
        <taxon>Burkholderiales</taxon>
        <taxon>Comamonadaceae</taxon>
        <taxon>Comamonas</taxon>
    </lineage>
</organism>
<dbReference type="CDD" id="cd00077">
    <property type="entry name" value="HDc"/>
    <property type="match status" value="1"/>
</dbReference>
<dbReference type="PANTHER" id="PTHR43155">
    <property type="entry name" value="CYCLIC DI-GMP PHOSPHODIESTERASE PA4108-RELATED"/>
    <property type="match status" value="1"/>
</dbReference>
<dbReference type="Pfam" id="PF11871">
    <property type="entry name" value="DUF3391"/>
    <property type="match status" value="1"/>
</dbReference>
<accession>A0ABY8SPX2</accession>